<evidence type="ECO:0000313" key="3">
    <source>
        <dbReference type="Proteomes" id="UP000520767"/>
    </source>
</evidence>
<dbReference type="GO" id="GO:0004029">
    <property type="term" value="F:aldehyde dehydrogenase (NAD+) activity"/>
    <property type="evidence" value="ECO:0007669"/>
    <property type="project" value="TreeGrafter"/>
</dbReference>
<feature type="domain" description="NAD-dependent epimerase/dehydratase" evidence="1">
    <location>
        <begin position="5"/>
        <end position="141"/>
    </location>
</feature>
<name>A0A7W7VHB5_9PSEU</name>
<dbReference type="SUPFAM" id="SSF51735">
    <property type="entry name" value="NAD(P)-binding Rossmann-fold domains"/>
    <property type="match status" value="1"/>
</dbReference>
<protein>
    <submittedName>
        <fullName evidence="2">Nucleoside-diphosphate-sugar epimerase</fullName>
    </submittedName>
</protein>
<dbReference type="InterPro" id="IPR036291">
    <property type="entry name" value="NAD(P)-bd_dom_sf"/>
</dbReference>
<gene>
    <name evidence="2" type="ORF">FHR82_006292</name>
</gene>
<dbReference type="InterPro" id="IPR051783">
    <property type="entry name" value="NAD(P)-dependent_oxidoreduct"/>
</dbReference>
<sequence>MTRHALVYGASGFVGGHVVRALGAAGVRVTAARRDETPRGDVTEVHHCAGAYRFGMTAAEARRGNVDTTRAVVELAAGLPRLERLVYVSGYRVSGRSEAGYRALGAYEASKVEADQVFRARAGELGVPWTIVNPASVLSTDADQQLGLAANVRQLWEGSLKALPSNAFVPVVAATYLAEFMTLVPADPATAGAAYWLLDDDTPLLPDLLTLVGTHLGVRVPRLRVPLPLVRRLPAWLTKADQETRSFLSADRYPTASARELAARHDLKMPDVRTLLCAWADNLVAGWSR</sequence>
<dbReference type="Gene3D" id="3.40.50.720">
    <property type="entry name" value="NAD(P)-binding Rossmann-like Domain"/>
    <property type="match status" value="2"/>
</dbReference>
<dbReference type="Proteomes" id="UP000520767">
    <property type="component" value="Unassembled WGS sequence"/>
</dbReference>
<dbReference type="Pfam" id="PF01370">
    <property type="entry name" value="Epimerase"/>
    <property type="match status" value="1"/>
</dbReference>
<dbReference type="PANTHER" id="PTHR48079:SF6">
    <property type="entry name" value="NAD(P)-BINDING DOMAIN-CONTAINING PROTEIN-RELATED"/>
    <property type="match status" value="1"/>
</dbReference>
<accession>A0A7W7VHB5</accession>
<dbReference type="InterPro" id="IPR001509">
    <property type="entry name" value="Epimerase_deHydtase"/>
</dbReference>
<evidence type="ECO:0000313" key="2">
    <source>
        <dbReference type="EMBL" id="MBB4910034.1"/>
    </source>
</evidence>
<keyword evidence="3" id="KW-1185">Reference proteome</keyword>
<proteinExistence type="predicted"/>
<dbReference type="GO" id="GO:0005737">
    <property type="term" value="C:cytoplasm"/>
    <property type="evidence" value="ECO:0007669"/>
    <property type="project" value="TreeGrafter"/>
</dbReference>
<dbReference type="PANTHER" id="PTHR48079">
    <property type="entry name" value="PROTEIN YEEZ"/>
    <property type="match status" value="1"/>
</dbReference>
<dbReference type="AlphaFoldDB" id="A0A7W7VHB5"/>
<evidence type="ECO:0000259" key="1">
    <source>
        <dbReference type="Pfam" id="PF01370"/>
    </source>
</evidence>
<dbReference type="RefSeq" id="WP_184814064.1">
    <property type="nucleotide sequence ID" value="NZ_JACHJQ010000006.1"/>
</dbReference>
<comment type="caution">
    <text evidence="2">The sequence shown here is derived from an EMBL/GenBank/DDBJ whole genome shotgun (WGS) entry which is preliminary data.</text>
</comment>
<dbReference type="EMBL" id="JACHJQ010000006">
    <property type="protein sequence ID" value="MBB4910034.1"/>
    <property type="molecule type" value="Genomic_DNA"/>
</dbReference>
<organism evidence="2 3">
    <name type="scientific">Actinophytocola algeriensis</name>
    <dbReference type="NCBI Taxonomy" id="1768010"/>
    <lineage>
        <taxon>Bacteria</taxon>
        <taxon>Bacillati</taxon>
        <taxon>Actinomycetota</taxon>
        <taxon>Actinomycetes</taxon>
        <taxon>Pseudonocardiales</taxon>
        <taxon>Pseudonocardiaceae</taxon>
    </lineage>
</organism>
<reference evidence="2 3" key="1">
    <citation type="submission" date="2020-08" db="EMBL/GenBank/DDBJ databases">
        <title>Genomic Encyclopedia of Type Strains, Phase III (KMG-III): the genomes of soil and plant-associated and newly described type strains.</title>
        <authorList>
            <person name="Whitman W."/>
        </authorList>
    </citation>
    <scope>NUCLEOTIDE SEQUENCE [LARGE SCALE GENOMIC DNA]</scope>
    <source>
        <strain evidence="2 3">CECT 8960</strain>
    </source>
</reference>